<dbReference type="PANTHER" id="PTHR31029:SF4">
    <property type="entry name" value="CYCLIN-DEPENDENT KINASE-LIKE PROTEIN"/>
    <property type="match status" value="1"/>
</dbReference>
<evidence type="ECO:0000256" key="1">
    <source>
        <dbReference type="SAM" id="MobiDB-lite"/>
    </source>
</evidence>
<gene>
    <name evidence="3" type="ORF">SAY87_031917</name>
</gene>
<reference evidence="3 4" key="1">
    <citation type="journal article" date="2023" name="Hortic Res">
        <title>Pangenome of water caltrop reveals structural variations and asymmetric subgenome divergence after allopolyploidization.</title>
        <authorList>
            <person name="Zhang X."/>
            <person name="Chen Y."/>
            <person name="Wang L."/>
            <person name="Yuan Y."/>
            <person name="Fang M."/>
            <person name="Shi L."/>
            <person name="Lu R."/>
            <person name="Comes H.P."/>
            <person name="Ma Y."/>
            <person name="Chen Y."/>
            <person name="Huang G."/>
            <person name="Zhou Y."/>
            <person name="Zheng Z."/>
            <person name="Qiu Y."/>
        </authorList>
    </citation>
    <scope>NUCLEOTIDE SEQUENCE [LARGE SCALE GENOMIC DNA]</scope>
    <source>
        <tissue evidence="3">Roots</tissue>
    </source>
</reference>
<sequence>MENVHLPSSRMNKRQKAQEPPQIKIVSSLKSSPFRSFHFSPKVEECDGRKSGIGFRGGDKRVSGKDQRKGEVASVFCDGCRPQYGRESKISVVPVEYDAREPSKRGVPISFPSPNGMLKTIVSSLLRMSPMMGGGKNGRVSRPAVEADDYWKAALGELSCKLIETTRERDGALMEVSKLKYSMVELEKKLNRLEVYCHGLKSGIEERCRIKSPVNSTDDKMIFCLSAALSKVHRWIMTLSRLLVLELSSTGPFKVKEMISELLMPYDMEVSPSTDPTRLALYLEAILSDTFFEDFESVGFQKNAASSILNPSELCEANLASYHALKRTMTWQGVLEKGTRHFSDGFRRYCDQKMIEIVGKLGWSRAWSEPVLEAFFGASKGAWLVHLLANSVHPGLPIFRVDRGTPFDPVYMQDLGKQEAEGEAIASAGAVVWFMVMPGFHVLDGVVKCKVVCRC</sequence>
<comment type="caution">
    <text evidence="3">The sequence shown here is derived from an EMBL/GenBank/DDBJ whole genome shotgun (WGS) entry which is preliminary data.</text>
</comment>
<accession>A0AAN7KWV4</accession>
<dbReference type="Pfam" id="PF24994">
    <property type="entry name" value="GIL1_IRKI_C"/>
    <property type="match status" value="1"/>
</dbReference>
<dbReference type="EMBL" id="JAXIOK010000005">
    <property type="protein sequence ID" value="KAK4771385.1"/>
    <property type="molecule type" value="Genomic_DNA"/>
</dbReference>
<dbReference type="InterPro" id="IPR042316">
    <property type="entry name" value="IRKI-like"/>
</dbReference>
<dbReference type="PANTHER" id="PTHR31029">
    <property type="entry name" value="CYCLIN-DEPENDENT KINASE-LIKE PROTEIN"/>
    <property type="match status" value="1"/>
</dbReference>
<feature type="domain" description="GIL1/IRKI C-terminal" evidence="2">
    <location>
        <begin position="398"/>
        <end position="451"/>
    </location>
</feature>
<organism evidence="3 4">
    <name type="scientific">Trapa incisa</name>
    <dbReference type="NCBI Taxonomy" id="236973"/>
    <lineage>
        <taxon>Eukaryota</taxon>
        <taxon>Viridiplantae</taxon>
        <taxon>Streptophyta</taxon>
        <taxon>Embryophyta</taxon>
        <taxon>Tracheophyta</taxon>
        <taxon>Spermatophyta</taxon>
        <taxon>Magnoliopsida</taxon>
        <taxon>eudicotyledons</taxon>
        <taxon>Gunneridae</taxon>
        <taxon>Pentapetalae</taxon>
        <taxon>rosids</taxon>
        <taxon>malvids</taxon>
        <taxon>Myrtales</taxon>
        <taxon>Lythraceae</taxon>
        <taxon>Trapa</taxon>
    </lineage>
</organism>
<feature type="region of interest" description="Disordered" evidence="1">
    <location>
        <begin position="1"/>
        <end position="22"/>
    </location>
</feature>
<dbReference type="InterPro" id="IPR056813">
    <property type="entry name" value="GIL1_IRKI_C"/>
</dbReference>
<keyword evidence="4" id="KW-1185">Reference proteome</keyword>
<evidence type="ECO:0000313" key="4">
    <source>
        <dbReference type="Proteomes" id="UP001345219"/>
    </source>
</evidence>
<dbReference type="Proteomes" id="UP001345219">
    <property type="component" value="Chromosome 24"/>
</dbReference>
<proteinExistence type="predicted"/>
<evidence type="ECO:0000313" key="3">
    <source>
        <dbReference type="EMBL" id="KAK4771385.1"/>
    </source>
</evidence>
<dbReference type="AlphaFoldDB" id="A0AAN7KWV4"/>
<protein>
    <recommendedName>
        <fullName evidence="2">GIL1/IRKI C-terminal domain-containing protein</fullName>
    </recommendedName>
</protein>
<name>A0AAN7KWV4_9MYRT</name>
<evidence type="ECO:0000259" key="2">
    <source>
        <dbReference type="Pfam" id="PF24994"/>
    </source>
</evidence>